<dbReference type="Gene3D" id="1.10.4200.10">
    <property type="entry name" value="Triphosphoribosyl-dephospho-CoA protein"/>
    <property type="match status" value="1"/>
</dbReference>
<proteinExistence type="inferred from homology"/>
<sequence length="300" mass="33972">MEIKKEKAQKWARQLAIYAQQAVLYEAILFPKPGLVDAQNSGSHTDMNIYTFLNSSTGLGKGFYEFALRGLNWRGEAKQLFQAIRPIGMAAEKEMFKETKGVNTHKGIIFSLGIFLAAAGKVFQPQLSEEKKWPTIGPKEREMLFSYVKKMTAGLVSDDFKNLHLKNQLTHGEKLYLKYGFTGIRGEAEAGYPILQQRILPMIEKQDKNQAFHLQLLEILFYLMATVEDSNLVHRGGIDALLFVQEKAKNLIKEEKTFTSTTIFKIEQLNELFVEKNLSPGGSADLLILVIFLGKLETLF</sequence>
<keyword evidence="3 5" id="KW-0547">Nucleotide-binding</keyword>
<dbReference type="NCBIfam" id="TIGR03125">
    <property type="entry name" value="citrate_citG"/>
    <property type="match status" value="1"/>
</dbReference>
<dbReference type="AlphaFoldDB" id="A0A1I3BPW5"/>
<dbReference type="EC" id="2.4.2.52" evidence="5"/>
<dbReference type="RefSeq" id="WP_052181749.1">
    <property type="nucleotide sequence ID" value="NZ_FOQE01000008.1"/>
</dbReference>
<keyword evidence="4 5" id="KW-0067">ATP-binding</keyword>
<protein>
    <recommendedName>
        <fullName evidence="5">Probable 2-(5''-triphosphoribosyl)-3'-dephosphocoenzyme-A synthase</fullName>
        <shortName evidence="5">2-(5''-triphosphoribosyl)-3'-dephospho-CoA synthase</shortName>
        <ecNumber evidence="5">2.4.2.52</ecNumber>
    </recommendedName>
</protein>
<dbReference type="OrthoDB" id="114886at2"/>
<name>A0A1I3BPW5_9LACT</name>
<evidence type="ECO:0000256" key="3">
    <source>
        <dbReference type="ARBA" id="ARBA00022741"/>
    </source>
</evidence>
<evidence type="ECO:0000256" key="5">
    <source>
        <dbReference type="HAMAP-Rule" id="MF_00397"/>
    </source>
</evidence>
<dbReference type="GO" id="GO:0005524">
    <property type="term" value="F:ATP binding"/>
    <property type="evidence" value="ECO:0007669"/>
    <property type="project" value="UniProtKB-KW"/>
</dbReference>
<evidence type="ECO:0000256" key="4">
    <source>
        <dbReference type="ARBA" id="ARBA00022840"/>
    </source>
</evidence>
<dbReference type="Proteomes" id="UP000198668">
    <property type="component" value="Unassembled WGS sequence"/>
</dbReference>
<comment type="catalytic activity">
    <reaction evidence="1 5">
        <text>3'-dephospho-CoA + ATP = 2'-(5''-triphospho-alpha-D-ribosyl)-3'-dephospho-CoA + adenine</text>
        <dbReference type="Rhea" id="RHEA:15117"/>
        <dbReference type="ChEBI" id="CHEBI:16708"/>
        <dbReference type="ChEBI" id="CHEBI:30616"/>
        <dbReference type="ChEBI" id="CHEBI:57328"/>
        <dbReference type="ChEBI" id="CHEBI:61378"/>
        <dbReference type="EC" id="2.4.2.52"/>
    </reaction>
</comment>
<evidence type="ECO:0000256" key="1">
    <source>
        <dbReference type="ARBA" id="ARBA00001210"/>
    </source>
</evidence>
<evidence type="ECO:0000313" key="6">
    <source>
        <dbReference type="EMBL" id="SFH64116.1"/>
    </source>
</evidence>
<reference evidence="6 7" key="1">
    <citation type="submission" date="2016-10" db="EMBL/GenBank/DDBJ databases">
        <authorList>
            <person name="de Groot N.N."/>
        </authorList>
    </citation>
    <scope>NUCLEOTIDE SEQUENCE [LARGE SCALE GENOMIC DNA]</scope>
    <source>
        <strain evidence="6 7">DSM 27630</strain>
    </source>
</reference>
<dbReference type="PANTHER" id="PTHR30201">
    <property type="entry name" value="TRIPHOSPHORIBOSYL-DEPHOSPHO-COA SYNTHASE"/>
    <property type="match status" value="1"/>
</dbReference>
<gene>
    <name evidence="5" type="primary">citG</name>
    <name evidence="6" type="ORF">SAMN04489868_10839</name>
</gene>
<accession>A0A1I3BPW5</accession>
<keyword evidence="7" id="KW-1185">Reference proteome</keyword>
<dbReference type="InterPro" id="IPR017551">
    <property type="entry name" value="TriPribosyl-deP-CoA_syn_CitG"/>
</dbReference>
<organism evidence="6 7">
    <name type="scientific">Pisciglobus halotolerans</name>
    <dbReference type="NCBI Taxonomy" id="745365"/>
    <lineage>
        <taxon>Bacteria</taxon>
        <taxon>Bacillati</taxon>
        <taxon>Bacillota</taxon>
        <taxon>Bacilli</taxon>
        <taxon>Lactobacillales</taxon>
        <taxon>Carnobacteriaceae</taxon>
    </lineage>
</organism>
<evidence type="ECO:0000313" key="7">
    <source>
        <dbReference type="Proteomes" id="UP000198668"/>
    </source>
</evidence>
<evidence type="ECO:0000256" key="2">
    <source>
        <dbReference type="ARBA" id="ARBA00022679"/>
    </source>
</evidence>
<dbReference type="GO" id="GO:0051191">
    <property type="term" value="P:prosthetic group biosynthetic process"/>
    <property type="evidence" value="ECO:0007669"/>
    <property type="project" value="TreeGrafter"/>
</dbReference>
<dbReference type="HAMAP" id="MF_00397">
    <property type="entry name" value="CitG"/>
    <property type="match status" value="1"/>
</dbReference>
<dbReference type="EMBL" id="FOQE01000008">
    <property type="protein sequence ID" value="SFH64116.1"/>
    <property type="molecule type" value="Genomic_DNA"/>
</dbReference>
<dbReference type="Pfam" id="PF01874">
    <property type="entry name" value="CitG"/>
    <property type="match status" value="1"/>
</dbReference>
<keyword evidence="2 5" id="KW-0808">Transferase</keyword>
<dbReference type="InterPro" id="IPR002736">
    <property type="entry name" value="CitG"/>
</dbReference>
<comment type="similarity">
    <text evidence="5">Belongs to the CitG/MdcB family.</text>
</comment>
<dbReference type="PANTHER" id="PTHR30201:SF2">
    <property type="entry name" value="2-(5''-TRIPHOSPHORIBOSYL)-3'-DEPHOSPHOCOENZYME-A SYNTHASE"/>
    <property type="match status" value="1"/>
</dbReference>
<dbReference type="GO" id="GO:0046917">
    <property type="term" value="F:triphosphoribosyl-dephospho-CoA synthase activity"/>
    <property type="evidence" value="ECO:0007669"/>
    <property type="project" value="UniProtKB-UniRule"/>
</dbReference>